<protein>
    <submittedName>
        <fullName evidence="2">Uncharacterized protein</fullName>
    </submittedName>
</protein>
<feature type="transmembrane region" description="Helical" evidence="1">
    <location>
        <begin position="15"/>
        <end position="36"/>
    </location>
</feature>
<dbReference type="OrthoDB" id="288390at2"/>
<proteinExistence type="predicted"/>
<keyword evidence="1" id="KW-1133">Transmembrane helix</keyword>
<evidence type="ECO:0000313" key="2">
    <source>
        <dbReference type="EMBL" id="PQO27019.1"/>
    </source>
</evidence>
<dbReference type="EMBL" id="PUIB01000028">
    <property type="protein sequence ID" value="PQO27019.1"/>
    <property type="molecule type" value="Genomic_DNA"/>
</dbReference>
<sequence length="217" mass="25196">MNDPQGSKANRRFQYPLWVFLFVLPTIAGLLFVMYANQQRQQKVREELLMRQVDLIEQRGEVSELQANWDDLRSDMQQNLREFKSPEKVIARLQHPLISSRDPIGGGSGYYEVEDASDFLFFFVQANDDDVRELFGKMQEVYPKAPHVTQFQILNLLARLPEFAPDRMEAIADQVKQFIEPLKEQKNQKLAGEAQAVWKTFGFEDLPDSMPKGETPR</sequence>
<gene>
    <name evidence="2" type="ORF">C5Y98_27565</name>
</gene>
<keyword evidence="1" id="KW-0472">Membrane</keyword>
<evidence type="ECO:0000256" key="1">
    <source>
        <dbReference type="SAM" id="Phobius"/>
    </source>
</evidence>
<dbReference type="Proteomes" id="UP000239388">
    <property type="component" value="Unassembled WGS sequence"/>
</dbReference>
<organism evidence="2 3">
    <name type="scientific">Blastopirellula marina</name>
    <dbReference type="NCBI Taxonomy" id="124"/>
    <lineage>
        <taxon>Bacteria</taxon>
        <taxon>Pseudomonadati</taxon>
        <taxon>Planctomycetota</taxon>
        <taxon>Planctomycetia</taxon>
        <taxon>Pirellulales</taxon>
        <taxon>Pirellulaceae</taxon>
        <taxon>Blastopirellula</taxon>
    </lineage>
</organism>
<evidence type="ECO:0000313" key="3">
    <source>
        <dbReference type="Proteomes" id="UP000239388"/>
    </source>
</evidence>
<comment type="caution">
    <text evidence="2">The sequence shown here is derived from an EMBL/GenBank/DDBJ whole genome shotgun (WGS) entry which is preliminary data.</text>
</comment>
<name>A0A2S8F4C9_9BACT</name>
<keyword evidence="1" id="KW-0812">Transmembrane</keyword>
<dbReference type="RefSeq" id="WP_105359498.1">
    <property type="nucleotide sequence ID" value="NZ_PUIB01000028.1"/>
</dbReference>
<reference evidence="2 3" key="1">
    <citation type="submission" date="2018-02" db="EMBL/GenBank/DDBJ databases">
        <title>Comparative genomes isolates from brazilian mangrove.</title>
        <authorList>
            <person name="Araujo J.E."/>
            <person name="Taketani R.G."/>
            <person name="Silva M.C.P."/>
            <person name="Loureco M.V."/>
            <person name="Andreote F.D."/>
        </authorList>
    </citation>
    <scope>NUCLEOTIDE SEQUENCE [LARGE SCALE GENOMIC DNA]</scope>
    <source>
        <strain evidence="2 3">NAP PRIS-MGV</strain>
    </source>
</reference>
<dbReference type="AlphaFoldDB" id="A0A2S8F4C9"/>
<accession>A0A2S8F4C9</accession>